<accession>F5RPU8</accession>
<evidence type="ECO:0000313" key="3">
    <source>
        <dbReference type="EMBL" id="EGK57458.1"/>
    </source>
</evidence>
<sequence>MEYLIVIAVAVAIAVFDDRVRGRKKVPPPTVPQDIPRPKKRAEQNATFDIPPMRGIPRDIQVTVDAEVLREQELRTKWEEARKEAQRAKRAHEREERAARLAAEEVQAAVVLPRAAVRGTAMMFPQLTPDTMKQAVVLAEVLGKPRALRRFPRR</sequence>
<evidence type="ECO:0000256" key="2">
    <source>
        <dbReference type="SAM" id="MobiDB-lite"/>
    </source>
</evidence>
<evidence type="ECO:0000256" key="1">
    <source>
        <dbReference type="SAM" id="Coils"/>
    </source>
</evidence>
<feature type="coiled-coil region" evidence="1">
    <location>
        <begin position="71"/>
        <end position="105"/>
    </location>
</feature>
<keyword evidence="1" id="KW-0175">Coiled coil</keyword>
<dbReference type="EMBL" id="AFHQ01000056">
    <property type="protein sequence ID" value="EGK57458.1"/>
    <property type="molecule type" value="Genomic_DNA"/>
</dbReference>
<gene>
    <name evidence="3" type="ORF">HMPREF9081_2295</name>
</gene>
<dbReference type="eggNOG" id="ENOG5033V19">
    <property type="taxonomic scope" value="Bacteria"/>
</dbReference>
<protein>
    <submittedName>
        <fullName evidence="3">Uncharacterized protein</fullName>
    </submittedName>
</protein>
<comment type="caution">
    <text evidence="3">The sequence shown here is derived from an EMBL/GenBank/DDBJ whole genome shotgun (WGS) entry which is preliminary data.</text>
</comment>
<evidence type="ECO:0000313" key="4">
    <source>
        <dbReference type="Proteomes" id="UP000004067"/>
    </source>
</evidence>
<dbReference type="OrthoDB" id="1666546at2"/>
<dbReference type="AlphaFoldDB" id="F5RPU8"/>
<feature type="region of interest" description="Disordered" evidence="2">
    <location>
        <begin position="23"/>
        <end position="42"/>
    </location>
</feature>
<dbReference type="HOGENOM" id="CLU_1739249_0_0_9"/>
<dbReference type="Proteomes" id="UP000004067">
    <property type="component" value="Unassembled WGS sequence"/>
</dbReference>
<dbReference type="STRING" id="888060.HMPREF9081_2295"/>
<organism evidence="3 4">
    <name type="scientific">Centipeda periodontii DSM 2778</name>
    <dbReference type="NCBI Taxonomy" id="888060"/>
    <lineage>
        <taxon>Bacteria</taxon>
        <taxon>Bacillati</taxon>
        <taxon>Bacillota</taxon>
        <taxon>Negativicutes</taxon>
        <taxon>Selenomonadales</taxon>
        <taxon>Selenomonadaceae</taxon>
        <taxon>Centipeda</taxon>
    </lineage>
</organism>
<name>F5RPU8_9FIRM</name>
<dbReference type="RefSeq" id="WP_006307409.1">
    <property type="nucleotide sequence ID" value="NZ_GL892076.1"/>
</dbReference>
<proteinExistence type="predicted"/>
<keyword evidence="4" id="KW-1185">Reference proteome</keyword>
<reference evidence="3 4" key="1">
    <citation type="submission" date="2011-04" db="EMBL/GenBank/DDBJ databases">
        <authorList>
            <person name="Muzny D."/>
            <person name="Qin X."/>
            <person name="Deng J."/>
            <person name="Jiang H."/>
            <person name="Liu Y."/>
            <person name="Qu J."/>
            <person name="Song X.-Z."/>
            <person name="Zhang L."/>
            <person name="Thornton R."/>
            <person name="Coyle M."/>
            <person name="Francisco L."/>
            <person name="Jackson L."/>
            <person name="Javaid M."/>
            <person name="Korchina V."/>
            <person name="Kovar C."/>
            <person name="Mata R."/>
            <person name="Mathew T."/>
            <person name="Ngo R."/>
            <person name="Nguyen L."/>
            <person name="Nguyen N."/>
            <person name="Okwuonu G."/>
            <person name="Ongeri F."/>
            <person name="Pham C."/>
            <person name="Simmons D."/>
            <person name="Wilczek-Boney K."/>
            <person name="Hale W."/>
            <person name="Jakkamsetti A."/>
            <person name="Pham P."/>
            <person name="Ruth R."/>
            <person name="San Lucas F."/>
            <person name="Warren J."/>
            <person name="Zhang J."/>
            <person name="Zhao Z."/>
            <person name="Zhou C."/>
            <person name="Zhu D."/>
            <person name="Lee S."/>
            <person name="Bess C."/>
            <person name="Blankenburg K."/>
            <person name="Forbes L."/>
            <person name="Fu Q."/>
            <person name="Gubbala S."/>
            <person name="Hirani K."/>
            <person name="Jayaseelan J.C."/>
            <person name="Lara F."/>
            <person name="Munidasa M."/>
            <person name="Palculict T."/>
            <person name="Patil S."/>
            <person name="Pu L.-L."/>
            <person name="Saada N."/>
            <person name="Tang L."/>
            <person name="Weissenberger G."/>
            <person name="Zhu Y."/>
            <person name="Hemphill L."/>
            <person name="Shang Y."/>
            <person name="Youmans B."/>
            <person name="Ayvaz T."/>
            <person name="Ross M."/>
            <person name="Santibanez J."/>
            <person name="Aqrawi P."/>
            <person name="Gross S."/>
            <person name="Joshi V."/>
            <person name="Fowler G."/>
            <person name="Nazareth L."/>
            <person name="Reid J."/>
            <person name="Worley K."/>
            <person name="Petrosino J."/>
            <person name="Highlander S."/>
            <person name="Gibbs R."/>
        </authorList>
    </citation>
    <scope>NUCLEOTIDE SEQUENCE [LARGE SCALE GENOMIC DNA]</scope>
    <source>
        <strain evidence="3 4">DSM 2778</strain>
    </source>
</reference>